<dbReference type="Pfam" id="PF01565">
    <property type="entry name" value="FAD_binding_4"/>
    <property type="match status" value="1"/>
</dbReference>
<dbReference type="InterPro" id="IPR036318">
    <property type="entry name" value="FAD-bd_PCMH-like_sf"/>
</dbReference>
<dbReference type="Gene3D" id="3.30.70.2740">
    <property type="match status" value="1"/>
</dbReference>
<dbReference type="RefSeq" id="WP_007067800.1">
    <property type="nucleotide sequence ID" value="NZ_DS022272.1"/>
</dbReference>
<dbReference type="EMBL" id="AATP01000013">
    <property type="protein sequence ID" value="EAU39727.1"/>
    <property type="molecule type" value="Genomic_DNA"/>
</dbReference>
<accession>Q0FXK9</accession>
<dbReference type="Gene3D" id="3.30.43.10">
    <property type="entry name" value="Uridine Diphospho-n-acetylenolpyruvylglucosamine Reductase, domain 2"/>
    <property type="match status" value="1"/>
</dbReference>
<evidence type="ECO:0000259" key="15">
    <source>
        <dbReference type="PROSITE" id="PS51387"/>
    </source>
</evidence>
<evidence type="ECO:0000256" key="10">
    <source>
        <dbReference type="ARBA" id="ARBA00051291"/>
    </source>
</evidence>
<dbReference type="eggNOG" id="COG0277">
    <property type="taxonomic scope" value="Bacteria"/>
</dbReference>
<dbReference type="GO" id="GO:0008720">
    <property type="term" value="F:D-lactate dehydrogenase (NAD+) activity"/>
    <property type="evidence" value="ECO:0007669"/>
    <property type="project" value="TreeGrafter"/>
</dbReference>
<dbReference type="GO" id="GO:0051990">
    <property type="term" value="F:(R)-2-hydroxyglutarate dehydrogenase activity"/>
    <property type="evidence" value="ECO:0007669"/>
    <property type="project" value="UniProtKB-EC"/>
</dbReference>
<evidence type="ECO:0000256" key="1">
    <source>
        <dbReference type="ARBA" id="ARBA00001974"/>
    </source>
</evidence>
<comment type="cofactor">
    <cofactor evidence="1">
        <name>FAD</name>
        <dbReference type="ChEBI" id="CHEBI:57692"/>
    </cofactor>
</comment>
<reference evidence="16 17" key="1">
    <citation type="journal article" date="2010" name="J. Bacteriol.">
        <title>Genome sequence of Fulvimarina pelagi HTCC2506T, a Mn(II)-oxidizing alphaproteobacterium possessing an aerobic anoxygenic photosynthetic gene cluster and Xanthorhodopsin.</title>
        <authorList>
            <person name="Kang I."/>
            <person name="Oh H.M."/>
            <person name="Lim S.I."/>
            <person name="Ferriera S."/>
            <person name="Giovannoni S.J."/>
            <person name="Cho J.C."/>
        </authorList>
    </citation>
    <scope>NUCLEOTIDE SEQUENCE [LARGE SCALE GENOMIC DNA]</scope>
    <source>
        <strain evidence="16 17">HTCC2506</strain>
    </source>
</reference>
<protein>
    <recommendedName>
        <fullName evidence="12">D-2-hydroxyglutarate dehydrogenase</fullName>
        <ecNumber evidence="9">1.1.99.39</ecNumber>
    </recommendedName>
</protein>
<dbReference type="STRING" id="217511.GCA_001463845_02477"/>
<keyword evidence="2" id="KW-0004">4Fe-4S</keyword>
<dbReference type="EC" id="1.1.99.39" evidence="9"/>
<dbReference type="InterPro" id="IPR016171">
    <property type="entry name" value="Vanillyl_alc_oxidase_C-sub2"/>
</dbReference>
<dbReference type="SUPFAM" id="SSF46548">
    <property type="entry name" value="alpha-helical ferredoxin"/>
    <property type="match status" value="1"/>
</dbReference>
<dbReference type="PROSITE" id="PS51379">
    <property type="entry name" value="4FE4S_FER_2"/>
    <property type="match status" value="1"/>
</dbReference>
<evidence type="ECO:0000259" key="14">
    <source>
        <dbReference type="PROSITE" id="PS51379"/>
    </source>
</evidence>
<dbReference type="SUPFAM" id="SSF56176">
    <property type="entry name" value="FAD-binding/transporter-associated domain-like"/>
    <property type="match status" value="1"/>
</dbReference>
<dbReference type="GO" id="GO:1903457">
    <property type="term" value="P:lactate catabolic process"/>
    <property type="evidence" value="ECO:0007669"/>
    <property type="project" value="TreeGrafter"/>
</dbReference>
<feature type="domain" description="4Fe-4S ferredoxin-type" evidence="14">
    <location>
        <begin position="614"/>
        <end position="647"/>
    </location>
</feature>
<dbReference type="Proteomes" id="UP000004310">
    <property type="component" value="Unassembled WGS sequence"/>
</dbReference>
<dbReference type="InterPro" id="IPR016166">
    <property type="entry name" value="FAD-bd_PCMH"/>
</dbReference>
<dbReference type="GO" id="GO:0071949">
    <property type="term" value="F:FAD binding"/>
    <property type="evidence" value="ECO:0007669"/>
    <property type="project" value="InterPro"/>
</dbReference>
<keyword evidence="4" id="KW-0479">Metal-binding</keyword>
<keyword evidence="3" id="KW-0285">Flavoprotein</keyword>
<dbReference type="InterPro" id="IPR006094">
    <property type="entry name" value="Oxid_FAD_bind_N"/>
</dbReference>
<dbReference type="PANTHER" id="PTHR11748">
    <property type="entry name" value="D-LACTATE DEHYDROGENASE"/>
    <property type="match status" value="1"/>
</dbReference>
<evidence type="ECO:0000313" key="16">
    <source>
        <dbReference type="EMBL" id="EAU39727.1"/>
    </source>
</evidence>
<dbReference type="InterPro" id="IPR016164">
    <property type="entry name" value="FAD-linked_Oxase-like_C"/>
</dbReference>
<evidence type="ECO:0000256" key="6">
    <source>
        <dbReference type="ARBA" id="ARBA00023002"/>
    </source>
</evidence>
<dbReference type="InterPro" id="IPR004113">
    <property type="entry name" value="FAD-bd_oxidored_4_C"/>
</dbReference>
<evidence type="ECO:0000256" key="3">
    <source>
        <dbReference type="ARBA" id="ARBA00022630"/>
    </source>
</evidence>
<dbReference type="InterPro" id="IPR017900">
    <property type="entry name" value="4Fe4S_Fe_S_CS"/>
</dbReference>
<dbReference type="HOGENOM" id="CLU_010756_0_0_5"/>
<evidence type="ECO:0000256" key="8">
    <source>
        <dbReference type="ARBA" id="ARBA00023014"/>
    </source>
</evidence>
<dbReference type="Pfam" id="PF02754">
    <property type="entry name" value="CCG"/>
    <property type="match status" value="1"/>
</dbReference>
<evidence type="ECO:0000313" key="17">
    <source>
        <dbReference type="Proteomes" id="UP000004310"/>
    </source>
</evidence>
<evidence type="ECO:0000256" key="5">
    <source>
        <dbReference type="ARBA" id="ARBA00022827"/>
    </source>
</evidence>
<organism evidence="16 17">
    <name type="scientific">Fulvimarina pelagi HTCC2506</name>
    <dbReference type="NCBI Taxonomy" id="314231"/>
    <lineage>
        <taxon>Bacteria</taxon>
        <taxon>Pseudomonadati</taxon>
        <taxon>Pseudomonadota</taxon>
        <taxon>Alphaproteobacteria</taxon>
        <taxon>Hyphomicrobiales</taxon>
        <taxon>Aurantimonadaceae</taxon>
        <taxon>Fulvimarina</taxon>
    </lineage>
</organism>
<dbReference type="PANTHER" id="PTHR11748:SF119">
    <property type="entry name" value="D-2-HYDROXYGLUTARATE DEHYDROGENASE"/>
    <property type="match status" value="1"/>
</dbReference>
<evidence type="ECO:0000256" key="11">
    <source>
        <dbReference type="ARBA" id="ARBA00060924"/>
    </source>
</evidence>
<gene>
    <name evidence="16" type="ORF">FP2506_13369</name>
</gene>
<keyword evidence="7" id="KW-0408">Iron</keyword>
<dbReference type="GO" id="GO:0046872">
    <property type="term" value="F:metal ion binding"/>
    <property type="evidence" value="ECO:0007669"/>
    <property type="project" value="UniProtKB-KW"/>
</dbReference>
<evidence type="ECO:0000256" key="12">
    <source>
        <dbReference type="ARBA" id="ARBA00067680"/>
    </source>
</evidence>
<evidence type="ECO:0000256" key="13">
    <source>
        <dbReference type="SAM" id="MobiDB-lite"/>
    </source>
</evidence>
<evidence type="ECO:0000256" key="7">
    <source>
        <dbReference type="ARBA" id="ARBA00023004"/>
    </source>
</evidence>
<dbReference type="InterPro" id="IPR016167">
    <property type="entry name" value="FAD-bd_PCMH_sub1"/>
</dbReference>
<dbReference type="InterPro" id="IPR016169">
    <property type="entry name" value="FAD-bd_PCMH_sub2"/>
</dbReference>
<keyword evidence="8" id="KW-0411">Iron-sulfur</keyword>
<dbReference type="InterPro" id="IPR004017">
    <property type="entry name" value="Cys_rich_dom"/>
</dbReference>
<comment type="caution">
    <text evidence="16">The sequence shown here is derived from an EMBL/GenBank/DDBJ whole genome shotgun (WGS) entry which is preliminary data.</text>
</comment>
<dbReference type="Gene3D" id="1.10.45.10">
    <property type="entry name" value="Vanillyl-alcohol Oxidase, Chain A, domain 4"/>
    <property type="match status" value="1"/>
</dbReference>
<dbReference type="SUPFAM" id="SSF55103">
    <property type="entry name" value="FAD-linked oxidases, C-terminal domain"/>
    <property type="match status" value="1"/>
</dbReference>
<dbReference type="GO" id="GO:0004458">
    <property type="term" value="F:D-lactate dehydrogenase (cytochrome) activity"/>
    <property type="evidence" value="ECO:0007669"/>
    <property type="project" value="TreeGrafter"/>
</dbReference>
<dbReference type="AlphaFoldDB" id="Q0FXK9"/>
<feature type="domain" description="FAD-binding PCMH-type" evidence="15">
    <location>
        <begin position="37"/>
        <end position="260"/>
    </location>
</feature>
<dbReference type="eggNOG" id="COG0247">
    <property type="taxonomic scope" value="Bacteria"/>
</dbReference>
<comment type="catalytic activity">
    <reaction evidence="10">
        <text>(R)-2-hydroxyglutarate + A = 2-oxoglutarate + AH2</text>
        <dbReference type="Rhea" id="RHEA:38295"/>
        <dbReference type="ChEBI" id="CHEBI:13193"/>
        <dbReference type="ChEBI" id="CHEBI:15801"/>
        <dbReference type="ChEBI" id="CHEBI:16810"/>
        <dbReference type="ChEBI" id="CHEBI:17499"/>
        <dbReference type="EC" id="1.1.99.39"/>
    </reaction>
    <physiologicalReaction direction="left-to-right" evidence="10">
        <dbReference type="Rhea" id="RHEA:38296"/>
    </physiologicalReaction>
</comment>
<dbReference type="Pfam" id="PF02913">
    <property type="entry name" value="FAD-oxidase_C"/>
    <property type="match status" value="1"/>
</dbReference>
<keyword evidence="17" id="KW-1185">Reference proteome</keyword>
<keyword evidence="6" id="KW-0560">Oxidoreductase</keyword>
<comment type="similarity">
    <text evidence="11">In the N-terminal section; belongs to the FAD-binding oxidoreductase/transferase type 4 family.</text>
</comment>
<evidence type="ECO:0000256" key="2">
    <source>
        <dbReference type="ARBA" id="ARBA00022485"/>
    </source>
</evidence>
<dbReference type="FunFam" id="3.30.70.2740:FF:000003">
    <property type="entry name" value="Oxidoreductase, FAD-binding, putative"/>
    <property type="match status" value="1"/>
</dbReference>
<sequence>METLRPGLERRLRNETAGEVFFDRFSRGRYATDASIYQMMPAGVVLARTADDVAASLDAVREAGIALTMRGGGTSQCGQTVNSGLIVDTSKYMNKILELDIEGQRALVEPGIVLDDLNRLLKPHGLWFPVDVSTASRATIGGMAGNNSCGSRSLRYGTMRDNVIAIDAILADGTRGRFARLDQEASGEPPRDLIASMLALGRREAEEIAQRFPKVQRRVGGYNLDALVQGDGPVNLAHLLVGSEGTLGISTAIEINLSPLPKANKRLGVCHFPTFRAAMEAAQHIVALKPTSVELVDSTMLALAGDIPMFRSTLDAFVQGRPAALLLTEFADDPDENAASISRLEDVMSDLGYGFGRGGEHEGGVVTVSDAKLQSAIAELRAAGLNIMMSMKEAGKPVSFVEDCAVPLEHLADYTDRLTAIFEAHGTRGTWYAHASEGCLHVRPVLNVKLEKDVKAMRAIAEEAFAMVREYKGSHSGEHGDGIVRSEFHEAMFGPRITGAFEDVKTAFDPSGLLNPGKIVNPPKMDDRSLMRYPPGYAVKEFQTAFDWSAWTGSAGGFQGAVEMCNNNGACRKSAGAVMCPSYRVTRNERDVTRGRANTLRLAISGQLGPDAIHSDEMAETLKLCVSCKACRRECPTGVDMAKMKAEVLYQRGKREGFSRKDRLIADMPRMAPYAARMGGLLSLRDKISPLAKLSEKLLGFSSRRTLPVFRRDFFRDQEGDVGGLSVPRRSVDRSPSRTNGAALPAGDANAGVPLNPEGAGADTATGSPADAPSARGLEHTDAVGLTRNRADAASSKPGVVLFADTFGRYFDPQTLRAAVKVLSAAGYSVETARPSSGKQPLCCGRTYIASGMADRARQEAERTIAALIPHVRAGRMIVGLEPSCLLTLRDEFPALVPGKEADELAAGALLLEEFLARESSAGRLTLPLKALGQKAFLHGHCHQKAFGAMPAVETALRLIPDLDLTVIESSCCGMAGAFGYDAETIDVSLAMGELSLLPAVRKAPDGALIIADGTSCRHQIHDGAQREAIHVAEVLAMALD</sequence>
<keyword evidence="5" id="KW-0274">FAD</keyword>
<name>Q0FXK9_9HYPH</name>
<dbReference type="Pfam" id="PF13183">
    <property type="entry name" value="Fer4_8"/>
    <property type="match status" value="1"/>
</dbReference>
<dbReference type="PROSITE" id="PS51387">
    <property type="entry name" value="FAD_PCMH"/>
    <property type="match status" value="1"/>
</dbReference>
<evidence type="ECO:0000256" key="9">
    <source>
        <dbReference type="ARBA" id="ARBA00039003"/>
    </source>
</evidence>
<dbReference type="Gene3D" id="3.30.465.10">
    <property type="match status" value="1"/>
</dbReference>
<evidence type="ECO:0000256" key="4">
    <source>
        <dbReference type="ARBA" id="ARBA00022723"/>
    </source>
</evidence>
<dbReference type="GO" id="GO:0051539">
    <property type="term" value="F:4 iron, 4 sulfur cluster binding"/>
    <property type="evidence" value="ECO:0007669"/>
    <property type="project" value="UniProtKB-KW"/>
</dbReference>
<proteinExistence type="inferred from homology"/>
<feature type="region of interest" description="Disordered" evidence="13">
    <location>
        <begin position="725"/>
        <end position="777"/>
    </location>
</feature>
<dbReference type="PROSITE" id="PS00198">
    <property type="entry name" value="4FE4S_FER_1"/>
    <property type="match status" value="1"/>
</dbReference>
<dbReference type="InterPro" id="IPR017896">
    <property type="entry name" value="4Fe4S_Fe-S-bd"/>
</dbReference>